<feature type="transmembrane region" description="Helical" evidence="7">
    <location>
        <begin position="547"/>
        <end position="565"/>
    </location>
</feature>
<keyword evidence="5" id="KW-0560">Oxidoreductase</keyword>
<evidence type="ECO:0000256" key="3">
    <source>
        <dbReference type="ARBA" id="ARBA00022692"/>
    </source>
</evidence>
<sequence length="566" mass="57853">MTDVLTLPLWVAFVVAAVAAATLPRRPGHALAVALTLVTVPWAFALPAGTVLSVAPLGFEQVLLRVDGLTRPVAALFGFVAAANVLYGYATGADGRQTAYALCYMGAGVAAVVAGDWLTLLVAWELLAVASTVLVWHHGGEAVRVAFRYAVYHLLGGAFLVAGVALQFTATGTFLYGDGFTPGLPTALALVGVSVNLGVVGLHAWLSETYPVPHVAASVVLAGFTTKVAVYVLARVVPDGSVVVAWLGAVMILYGVTQAVLQTDLRRLLSYHIVSQVGYMVVAVGIGTAAGLTGAFAHLTAHVLYKGLLFMVAGAIVIRTGEESLKRLGGLARRMPLTFATFLVAALAIAGFPGFSGFVSKGLVTKAVESAGTGVALGPLGGDLLWWALVAGSVGTVLSFAKFGYYAFVRAAPARVPVARAPRTLSVSLVVVAVPCVLFGVFPTAFLGLFAGDPGSFEPYAASELTKALAATAVGVVGFVVLRGPIARLPAVDVDRVLHPAAARVATATAASFVRVGDAASARGAALSAHLGSLAGRDERVDTSLHAALWALALTTALALLAAALA</sequence>
<dbReference type="PANTHER" id="PTHR42682:SF4">
    <property type="entry name" value="NADH-UBIQUINONE_PLASTOQUINONE"/>
    <property type="match status" value="1"/>
</dbReference>
<feature type="transmembrane region" description="Helical" evidence="7">
    <location>
        <begin position="342"/>
        <end position="364"/>
    </location>
</feature>
<dbReference type="InterPro" id="IPR003918">
    <property type="entry name" value="NADH_UbQ_OxRdtase"/>
</dbReference>
<dbReference type="AlphaFoldDB" id="A0A2I8VEE2"/>
<feature type="transmembrane region" description="Helical" evidence="7">
    <location>
        <begin position="215"/>
        <end position="234"/>
    </location>
</feature>
<evidence type="ECO:0000256" key="6">
    <source>
        <dbReference type="ARBA" id="ARBA00023136"/>
    </source>
</evidence>
<feature type="transmembrane region" description="Helical" evidence="7">
    <location>
        <begin position="149"/>
        <end position="175"/>
    </location>
</feature>
<dbReference type="EMBL" id="CP026309">
    <property type="protein sequence ID" value="AUV80303.1"/>
    <property type="molecule type" value="Genomic_DNA"/>
</dbReference>
<feature type="transmembrane region" description="Helical" evidence="7">
    <location>
        <begin position="69"/>
        <end position="90"/>
    </location>
</feature>
<keyword evidence="4 7" id="KW-1133">Transmembrane helix</keyword>
<feature type="domain" description="NADH:quinone oxidoreductase/Mrp antiporter transmembrane" evidence="8">
    <location>
        <begin position="114"/>
        <end position="373"/>
    </location>
</feature>
<proteinExistence type="predicted"/>
<dbReference type="InterPro" id="IPR001750">
    <property type="entry name" value="ND/Mrp_TM"/>
</dbReference>
<evidence type="ECO:0000256" key="2">
    <source>
        <dbReference type="ARBA" id="ARBA00022475"/>
    </source>
</evidence>
<keyword evidence="2" id="KW-1003">Cell membrane</keyword>
<feature type="transmembrane region" description="Helical" evidence="7">
    <location>
        <begin position="117"/>
        <end position="137"/>
    </location>
</feature>
<dbReference type="GeneID" id="35590494"/>
<dbReference type="GO" id="GO:0042773">
    <property type="term" value="P:ATP synthesis coupled electron transport"/>
    <property type="evidence" value="ECO:0007669"/>
    <property type="project" value="InterPro"/>
</dbReference>
<dbReference type="InterPro" id="IPR052175">
    <property type="entry name" value="ComplexI-like_HydComp"/>
</dbReference>
<feature type="transmembrane region" description="Helical" evidence="7">
    <location>
        <begin position="273"/>
        <end position="297"/>
    </location>
</feature>
<dbReference type="KEGG" id="srub:C2R22_00355"/>
<dbReference type="OrthoDB" id="198789at2157"/>
<evidence type="ECO:0000256" key="5">
    <source>
        <dbReference type="ARBA" id="ARBA00023002"/>
    </source>
</evidence>
<feature type="transmembrane region" description="Helical" evidence="7">
    <location>
        <begin position="429"/>
        <end position="448"/>
    </location>
</feature>
<evidence type="ECO:0000256" key="7">
    <source>
        <dbReference type="SAM" id="Phobius"/>
    </source>
</evidence>
<name>A0A2I8VEE2_9EURY</name>
<evidence type="ECO:0000313" key="9">
    <source>
        <dbReference type="EMBL" id="AUV80303.1"/>
    </source>
</evidence>
<keyword evidence="6 7" id="KW-0472">Membrane</keyword>
<evidence type="ECO:0000259" key="8">
    <source>
        <dbReference type="Pfam" id="PF00361"/>
    </source>
</evidence>
<accession>A0A2I8VEE2</accession>
<reference evidence="9 10" key="1">
    <citation type="submission" date="2018-01" db="EMBL/GenBank/DDBJ databases">
        <title>Complete genome sequence of Salinigranum rubrum GX10T, an extremely halophilic archaeon isolated from a marine solar saltern.</title>
        <authorList>
            <person name="Han S."/>
        </authorList>
    </citation>
    <scope>NUCLEOTIDE SEQUENCE [LARGE SCALE GENOMIC DNA]</scope>
    <source>
        <strain evidence="9 10">GX10</strain>
    </source>
</reference>
<comment type="subcellular location">
    <subcellularLocation>
        <location evidence="1">Cell membrane</location>
        <topology evidence="1">Multi-pass membrane protein</topology>
    </subcellularLocation>
</comment>
<keyword evidence="3 7" id="KW-0812">Transmembrane</keyword>
<evidence type="ECO:0000256" key="4">
    <source>
        <dbReference type="ARBA" id="ARBA00022989"/>
    </source>
</evidence>
<dbReference type="Pfam" id="PF00361">
    <property type="entry name" value="Proton_antipo_M"/>
    <property type="match status" value="1"/>
</dbReference>
<feature type="transmembrane region" description="Helical" evidence="7">
    <location>
        <begin position="303"/>
        <end position="321"/>
    </location>
</feature>
<evidence type="ECO:0000313" key="10">
    <source>
        <dbReference type="Proteomes" id="UP000236584"/>
    </source>
</evidence>
<feature type="transmembrane region" description="Helical" evidence="7">
    <location>
        <begin position="468"/>
        <end position="486"/>
    </location>
</feature>
<feature type="transmembrane region" description="Helical" evidence="7">
    <location>
        <begin position="240"/>
        <end position="261"/>
    </location>
</feature>
<organism evidence="9 10">
    <name type="scientific">Salinigranum rubrum</name>
    <dbReference type="NCBI Taxonomy" id="755307"/>
    <lineage>
        <taxon>Archaea</taxon>
        <taxon>Methanobacteriati</taxon>
        <taxon>Methanobacteriota</taxon>
        <taxon>Stenosarchaea group</taxon>
        <taxon>Halobacteria</taxon>
        <taxon>Halobacteriales</taxon>
        <taxon>Haloferacaceae</taxon>
        <taxon>Salinigranum</taxon>
    </lineage>
</organism>
<keyword evidence="10" id="KW-1185">Reference proteome</keyword>
<dbReference type="RefSeq" id="WP_103423811.1">
    <property type="nucleotide sequence ID" value="NZ_CP026309.1"/>
</dbReference>
<dbReference type="PRINTS" id="PR01437">
    <property type="entry name" value="NUOXDRDTASE4"/>
</dbReference>
<evidence type="ECO:0000256" key="1">
    <source>
        <dbReference type="ARBA" id="ARBA00004651"/>
    </source>
</evidence>
<dbReference type="Proteomes" id="UP000236584">
    <property type="component" value="Chromosome"/>
</dbReference>
<dbReference type="PANTHER" id="PTHR42682">
    <property type="entry name" value="HYDROGENASE-4 COMPONENT F"/>
    <property type="match status" value="1"/>
</dbReference>
<feature type="transmembrane region" description="Helical" evidence="7">
    <location>
        <begin position="384"/>
        <end position="408"/>
    </location>
</feature>
<dbReference type="GO" id="GO:0005886">
    <property type="term" value="C:plasma membrane"/>
    <property type="evidence" value="ECO:0007669"/>
    <property type="project" value="UniProtKB-SubCell"/>
</dbReference>
<feature type="transmembrane region" description="Helical" evidence="7">
    <location>
        <begin position="187"/>
        <end position="206"/>
    </location>
</feature>
<gene>
    <name evidence="9" type="ORF">C2R22_00355</name>
</gene>
<feature type="transmembrane region" description="Helical" evidence="7">
    <location>
        <begin position="30"/>
        <end position="57"/>
    </location>
</feature>
<dbReference type="GO" id="GO:0016491">
    <property type="term" value="F:oxidoreductase activity"/>
    <property type="evidence" value="ECO:0007669"/>
    <property type="project" value="UniProtKB-KW"/>
</dbReference>
<dbReference type="GO" id="GO:0008137">
    <property type="term" value="F:NADH dehydrogenase (ubiquinone) activity"/>
    <property type="evidence" value="ECO:0007669"/>
    <property type="project" value="InterPro"/>
</dbReference>
<protein>
    <submittedName>
        <fullName evidence="9">Cation:proton antiporter</fullName>
    </submittedName>
</protein>